<dbReference type="PANTHER" id="PTHR33545">
    <property type="entry name" value="UPF0750 MEMBRANE PROTEIN YITT-RELATED"/>
    <property type="match status" value="1"/>
</dbReference>
<keyword evidence="4 6" id="KW-1133">Transmembrane helix</keyword>
<keyword evidence="2" id="KW-1003">Cell membrane</keyword>
<feature type="transmembrane region" description="Helical" evidence="6">
    <location>
        <begin position="65"/>
        <end position="91"/>
    </location>
</feature>
<sequence length="199" mass="21157">MKKEVLIKDYLLITISALLIALAVNLFFKEHTMAPGGITGMSIIFSSFTGVPVEYMSPLISIPLLILGVIFLGKSFGVKTLYITLIGPVFLKLIPDTHVTDNLLVAGIVGGLLVGTAIGIAIVRQCATGGTDLAALLINKVFKSLKIPKILLVLDGLVVISSGVISKNYSISIYSFLSLLVIIYSIKFIVGKFSSSALV</sequence>
<dbReference type="EMBL" id="CALBWS010000005">
    <property type="protein sequence ID" value="CAH2714037.1"/>
    <property type="molecule type" value="Genomic_DNA"/>
</dbReference>
<accession>A0ABM9EPH9</accession>
<dbReference type="Pfam" id="PF02588">
    <property type="entry name" value="YitT_membrane"/>
    <property type="match status" value="1"/>
</dbReference>
<dbReference type="InterPro" id="IPR003740">
    <property type="entry name" value="YitT"/>
</dbReference>
<reference evidence="7" key="1">
    <citation type="submission" date="2022-04" db="EMBL/GenBank/DDBJ databases">
        <authorList>
            <person name="Criscuolo A."/>
        </authorList>
    </citation>
    <scope>NUCLEOTIDE SEQUENCE</scope>
    <source>
        <strain evidence="7">CIP111895</strain>
    </source>
</reference>
<feature type="transmembrane region" description="Helical" evidence="6">
    <location>
        <begin position="9"/>
        <end position="28"/>
    </location>
</feature>
<comment type="caution">
    <text evidence="7">The sequence shown here is derived from an EMBL/GenBank/DDBJ whole genome shotgun (WGS) entry which is preliminary data.</text>
</comment>
<evidence type="ECO:0000313" key="8">
    <source>
        <dbReference type="Proteomes" id="UP000838308"/>
    </source>
</evidence>
<organism evidence="7 8">
    <name type="scientific">Neobacillus rhizosphaerae</name>
    <dbReference type="NCBI Taxonomy" id="2880965"/>
    <lineage>
        <taxon>Bacteria</taxon>
        <taxon>Bacillati</taxon>
        <taxon>Bacillota</taxon>
        <taxon>Bacilli</taxon>
        <taxon>Bacillales</taxon>
        <taxon>Bacillaceae</taxon>
        <taxon>Neobacillus</taxon>
    </lineage>
</organism>
<feature type="transmembrane region" description="Helical" evidence="6">
    <location>
        <begin position="103"/>
        <end position="123"/>
    </location>
</feature>
<evidence type="ECO:0008006" key="9">
    <source>
        <dbReference type="Google" id="ProtNLM"/>
    </source>
</evidence>
<keyword evidence="3 6" id="KW-0812">Transmembrane</keyword>
<evidence type="ECO:0000256" key="4">
    <source>
        <dbReference type="ARBA" id="ARBA00022989"/>
    </source>
</evidence>
<evidence type="ECO:0000256" key="1">
    <source>
        <dbReference type="ARBA" id="ARBA00004651"/>
    </source>
</evidence>
<evidence type="ECO:0000256" key="3">
    <source>
        <dbReference type="ARBA" id="ARBA00022692"/>
    </source>
</evidence>
<dbReference type="PANTHER" id="PTHR33545:SF5">
    <property type="entry name" value="UPF0750 MEMBRANE PROTEIN YITT"/>
    <property type="match status" value="1"/>
</dbReference>
<comment type="subcellular location">
    <subcellularLocation>
        <location evidence="1">Cell membrane</location>
        <topology evidence="1">Multi-pass membrane protein</topology>
    </subcellularLocation>
</comment>
<proteinExistence type="predicted"/>
<evidence type="ECO:0000256" key="6">
    <source>
        <dbReference type="SAM" id="Phobius"/>
    </source>
</evidence>
<feature type="transmembrane region" description="Helical" evidence="6">
    <location>
        <begin position="34"/>
        <end position="53"/>
    </location>
</feature>
<evidence type="ECO:0000313" key="7">
    <source>
        <dbReference type="EMBL" id="CAH2714037.1"/>
    </source>
</evidence>
<gene>
    <name evidence="7" type="ORF">BACCIP111895_01191</name>
</gene>
<name>A0ABM9EPH9_9BACI</name>
<keyword evidence="5 6" id="KW-0472">Membrane</keyword>
<feature type="transmembrane region" description="Helical" evidence="6">
    <location>
        <begin position="171"/>
        <end position="190"/>
    </location>
</feature>
<dbReference type="InterPro" id="IPR051461">
    <property type="entry name" value="UPF0750_membrane"/>
</dbReference>
<keyword evidence="8" id="KW-1185">Reference proteome</keyword>
<evidence type="ECO:0000256" key="5">
    <source>
        <dbReference type="ARBA" id="ARBA00023136"/>
    </source>
</evidence>
<evidence type="ECO:0000256" key="2">
    <source>
        <dbReference type="ARBA" id="ARBA00022475"/>
    </source>
</evidence>
<dbReference type="Proteomes" id="UP000838308">
    <property type="component" value="Unassembled WGS sequence"/>
</dbReference>
<protein>
    <recommendedName>
        <fullName evidence="9">YitT family protein</fullName>
    </recommendedName>
</protein>